<sequence>MLVKTWNVFYKRREKRHKNTINNKTIMKKEETTAQKKARALLGLFSILKWPEMPYLKNSIGGCLTSDRCLKGEMVLSTSKRWAIVH</sequence>
<keyword evidence="2" id="KW-1185">Reference proteome</keyword>
<organism evidence="1 2">
    <name type="scientific">Acinetobacter celticus</name>
    <dbReference type="NCBI Taxonomy" id="1891224"/>
    <lineage>
        <taxon>Bacteria</taxon>
        <taxon>Pseudomonadati</taxon>
        <taxon>Pseudomonadota</taxon>
        <taxon>Gammaproteobacteria</taxon>
        <taxon>Moraxellales</taxon>
        <taxon>Moraxellaceae</taxon>
        <taxon>Acinetobacter</taxon>
    </lineage>
</organism>
<dbReference type="EMBL" id="MBDL01000001">
    <property type="protein sequence ID" value="ODA14453.1"/>
    <property type="molecule type" value="Genomic_DNA"/>
</dbReference>
<accession>A0A1C3D0A7</accession>
<dbReference type="AlphaFoldDB" id="A0A1C3D0A7"/>
<evidence type="ECO:0000313" key="1">
    <source>
        <dbReference type="EMBL" id="ODA14453.1"/>
    </source>
</evidence>
<gene>
    <name evidence="1" type="ORF">BBP83_01175</name>
</gene>
<protein>
    <submittedName>
        <fullName evidence="1">Uncharacterized protein</fullName>
    </submittedName>
</protein>
<evidence type="ECO:0000313" key="2">
    <source>
        <dbReference type="Proteomes" id="UP000186553"/>
    </source>
</evidence>
<proteinExistence type="predicted"/>
<comment type="caution">
    <text evidence="1">The sequence shown here is derived from an EMBL/GenBank/DDBJ whole genome shotgun (WGS) entry which is preliminary data.</text>
</comment>
<reference evidence="1 2" key="1">
    <citation type="submission" date="2016-07" db="EMBL/GenBank/DDBJ databases">
        <title>Acinetobacter sp. ANC 4603.</title>
        <authorList>
            <person name="Radolfova-Krizova L."/>
            <person name="Nemec A."/>
        </authorList>
    </citation>
    <scope>NUCLEOTIDE SEQUENCE [LARGE SCALE GENOMIC DNA]</scope>
    <source>
        <strain evidence="1 2">ANC 4603</strain>
    </source>
</reference>
<name>A0A1C3D0A7_9GAMM</name>
<dbReference type="Proteomes" id="UP000186553">
    <property type="component" value="Unassembled WGS sequence"/>
</dbReference>